<dbReference type="EnsemblPlants" id="OPUNC04G22440.3">
    <property type="protein sequence ID" value="OPUNC04G22440.3"/>
    <property type="gene ID" value="OPUNC04G22440"/>
</dbReference>
<dbReference type="Proteomes" id="UP000026962">
    <property type="component" value="Chromosome 4"/>
</dbReference>
<accession>A0A0E0KV19</accession>
<sequence>MRRHGARVQLGAPHWRRGVGDRLLQHVGADTERQEAGGHHPRAGEQAAGQRARRRRRAAALRQAGRPHRGPLARPRRPRHGVVLLPRHRTGAPEAAVRGGGTPCGGHLRARLRTTMADGGEDQGGFQGGDHGDCGEDGHVRQERQVVDERAEGRVRGGRLVAGEDRRRRAGGDAGQGPGGRRDRRGRRVPGRRRRLRRQPDVRRHGGGGAVRAGAEGAEARPRGVRHGRRRRGGRRAGAAGRRRPRPRRHGGDPQGRGREPPRRAREHAPAARRLNQSAAVPRVCHGAGDRRSGWFGDFIYEISTSVRT</sequence>
<feature type="region of interest" description="Disordered" evidence="1">
    <location>
        <begin position="118"/>
        <end position="281"/>
    </location>
</feature>
<evidence type="ECO:0000313" key="2">
    <source>
        <dbReference type="EnsemblPlants" id="OPUNC04G22440.3"/>
    </source>
</evidence>
<name>A0A0E0KV19_ORYPU</name>
<organism evidence="2">
    <name type="scientific">Oryza punctata</name>
    <name type="common">Red rice</name>
    <dbReference type="NCBI Taxonomy" id="4537"/>
    <lineage>
        <taxon>Eukaryota</taxon>
        <taxon>Viridiplantae</taxon>
        <taxon>Streptophyta</taxon>
        <taxon>Embryophyta</taxon>
        <taxon>Tracheophyta</taxon>
        <taxon>Spermatophyta</taxon>
        <taxon>Magnoliopsida</taxon>
        <taxon>Liliopsida</taxon>
        <taxon>Poales</taxon>
        <taxon>Poaceae</taxon>
        <taxon>BOP clade</taxon>
        <taxon>Oryzoideae</taxon>
        <taxon>Oryzeae</taxon>
        <taxon>Oryzinae</taxon>
        <taxon>Oryza</taxon>
    </lineage>
</organism>
<evidence type="ECO:0000256" key="1">
    <source>
        <dbReference type="SAM" id="MobiDB-lite"/>
    </source>
</evidence>
<feature type="compositionally biased region" description="Basic and acidic residues" evidence="1">
    <location>
        <begin position="130"/>
        <end position="155"/>
    </location>
</feature>
<dbReference type="HOGENOM" id="CLU_901338_0_0_1"/>
<feature type="region of interest" description="Disordered" evidence="1">
    <location>
        <begin position="31"/>
        <end position="79"/>
    </location>
</feature>
<feature type="compositionally biased region" description="Basic residues" evidence="1">
    <location>
        <begin position="51"/>
        <end position="79"/>
    </location>
</feature>
<feature type="compositionally biased region" description="Basic residues" evidence="1">
    <location>
        <begin position="182"/>
        <end position="197"/>
    </location>
</feature>
<evidence type="ECO:0000313" key="3">
    <source>
        <dbReference type="Proteomes" id="UP000026962"/>
    </source>
</evidence>
<keyword evidence="3" id="KW-1185">Reference proteome</keyword>
<reference evidence="2" key="2">
    <citation type="submission" date="2018-05" db="EMBL/GenBank/DDBJ databases">
        <title>OpunRS2 (Oryza punctata Reference Sequence Version 2).</title>
        <authorList>
            <person name="Zhang J."/>
            <person name="Kudrna D."/>
            <person name="Lee S."/>
            <person name="Talag J."/>
            <person name="Welchert J."/>
            <person name="Wing R.A."/>
        </authorList>
    </citation>
    <scope>NUCLEOTIDE SEQUENCE [LARGE SCALE GENOMIC DNA]</scope>
</reference>
<feature type="compositionally biased region" description="Basic residues" evidence="1">
    <location>
        <begin position="223"/>
        <end position="249"/>
    </location>
</feature>
<proteinExistence type="predicted"/>
<reference evidence="2" key="1">
    <citation type="submission" date="2015-04" db="UniProtKB">
        <authorList>
            <consortium name="EnsemblPlants"/>
        </authorList>
    </citation>
    <scope>IDENTIFICATION</scope>
</reference>
<feature type="compositionally biased region" description="Basic and acidic residues" evidence="1">
    <location>
        <begin position="250"/>
        <end position="270"/>
    </location>
</feature>
<protein>
    <submittedName>
        <fullName evidence="2">Uncharacterized protein</fullName>
    </submittedName>
</protein>
<dbReference type="AlphaFoldDB" id="A0A0E0KV19"/>
<dbReference type="Gramene" id="OPUNC04G22440.3">
    <property type="protein sequence ID" value="OPUNC04G22440.3"/>
    <property type="gene ID" value="OPUNC04G22440"/>
</dbReference>
<feature type="compositionally biased region" description="Basic and acidic residues" evidence="1">
    <location>
        <begin position="162"/>
        <end position="171"/>
    </location>
</feature>